<dbReference type="PANTHER" id="PTHR34220:SF7">
    <property type="entry name" value="SENSOR HISTIDINE KINASE YPDA"/>
    <property type="match status" value="1"/>
</dbReference>
<evidence type="ECO:0000256" key="1">
    <source>
        <dbReference type="PROSITE-ProRule" id="PRU00339"/>
    </source>
</evidence>
<name>A0A7Y9C5Z0_9FLAO</name>
<keyword evidence="5" id="KW-1185">Reference proteome</keyword>
<keyword evidence="2" id="KW-1133">Transmembrane helix</keyword>
<feature type="repeat" description="TPR" evidence="1">
    <location>
        <begin position="174"/>
        <end position="207"/>
    </location>
</feature>
<dbReference type="InterPro" id="IPR010559">
    <property type="entry name" value="Sig_transdc_His_kin_internal"/>
</dbReference>
<evidence type="ECO:0000313" key="4">
    <source>
        <dbReference type="EMBL" id="NYA71475.1"/>
    </source>
</evidence>
<dbReference type="Pfam" id="PF06580">
    <property type="entry name" value="His_kinase"/>
    <property type="match status" value="1"/>
</dbReference>
<organism evidence="4 5">
    <name type="scientific">Flavobacterium agri</name>
    <dbReference type="NCBI Taxonomy" id="2743471"/>
    <lineage>
        <taxon>Bacteria</taxon>
        <taxon>Pseudomonadati</taxon>
        <taxon>Bacteroidota</taxon>
        <taxon>Flavobacteriia</taxon>
        <taxon>Flavobacteriales</taxon>
        <taxon>Flavobacteriaceae</taxon>
        <taxon>Flavobacterium</taxon>
    </lineage>
</organism>
<dbReference type="InterPro" id="IPR019734">
    <property type="entry name" value="TPR_rpt"/>
</dbReference>
<dbReference type="AlphaFoldDB" id="A0A7Y9C5Z0"/>
<dbReference type="InterPro" id="IPR011990">
    <property type="entry name" value="TPR-like_helical_dom_sf"/>
</dbReference>
<gene>
    <name evidence="4" type="ORF">HZF10_11125</name>
</gene>
<proteinExistence type="predicted"/>
<evidence type="ECO:0000259" key="3">
    <source>
        <dbReference type="Pfam" id="PF06580"/>
    </source>
</evidence>
<comment type="caution">
    <text evidence="4">The sequence shown here is derived from an EMBL/GenBank/DDBJ whole genome shotgun (WGS) entry which is preliminary data.</text>
</comment>
<reference evidence="4 5" key="1">
    <citation type="submission" date="2020-07" db="EMBL/GenBank/DDBJ databases">
        <authorList>
            <person name="Sun Q."/>
        </authorList>
    </citation>
    <scope>NUCLEOTIDE SEQUENCE [LARGE SCALE GENOMIC DNA]</scope>
    <source>
        <strain evidence="4 5">MAH-1</strain>
    </source>
</reference>
<feature type="transmembrane region" description="Helical" evidence="2">
    <location>
        <begin position="421"/>
        <end position="440"/>
    </location>
</feature>
<dbReference type="Gene3D" id="1.25.40.10">
    <property type="entry name" value="Tetratricopeptide repeat domain"/>
    <property type="match status" value="2"/>
</dbReference>
<keyword evidence="2" id="KW-0812">Transmembrane</keyword>
<dbReference type="Gene3D" id="3.30.565.10">
    <property type="entry name" value="Histidine kinase-like ATPase, C-terminal domain"/>
    <property type="match status" value="1"/>
</dbReference>
<dbReference type="Pfam" id="PF13424">
    <property type="entry name" value="TPR_12"/>
    <property type="match status" value="1"/>
</dbReference>
<dbReference type="PANTHER" id="PTHR34220">
    <property type="entry name" value="SENSOR HISTIDINE KINASE YPDA"/>
    <property type="match status" value="1"/>
</dbReference>
<keyword evidence="2" id="KW-0472">Membrane</keyword>
<keyword evidence="1" id="KW-0802">TPR repeat</keyword>
<evidence type="ECO:0000256" key="2">
    <source>
        <dbReference type="SAM" id="Phobius"/>
    </source>
</evidence>
<dbReference type="SUPFAM" id="SSF48452">
    <property type="entry name" value="TPR-like"/>
    <property type="match status" value="2"/>
</dbReference>
<evidence type="ECO:0000313" key="5">
    <source>
        <dbReference type="Proteomes" id="UP000535020"/>
    </source>
</evidence>
<dbReference type="RefSeq" id="WP_176006280.1">
    <property type="nucleotide sequence ID" value="NZ_JABWMI010000011.1"/>
</dbReference>
<dbReference type="InterPro" id="IPR036890">
    <property type="entry name" value="HATPase_C_sf"/>
</dbReference>
<dbReference type="GO" id="GO:0016020">
    <property type="term" value="C:membrane"/>
    <property type="evidence" value="ECO:0007669"/>
    <property type="project" value="InterPro"/>
</dbReference>
<dbReference type="GO" id="GO:0000155">
    <property type="term" value="F:phosphorelay sensor kinase activity"/>
    <property type="evidence" value="ECO:0007669"/>
    <property type="project" value="InterPro"/>
</dbReference>
<dbReference type="SMART" id="SM00028">
    <property type="entry name" value="TPR"/>
    <property type="match status" value="6"/>
</dbReference>
<accession>A0A7Y9C5Z0</accession>
<sequence length="661" mass="76725">MDANYHDQYDKNYLHLNDMMGELALKNYQKKTGAKLHKIYAEWLGAYYSAVAADYSHQEKNDESLRYHNLAIETLRAVKSYDDMYAANLNKAQLYTLIKEEDKAIPLIFASLKYYEKNPQRNLQQLSFALSMMSHVYREQKKWETSIQYCAQAVKYYDLSYAQNPNNRTLSLKATCYSNMANAYSKLQRYDETLRYCDKALEIARKIKSNGQIAQILSRIADTKMKLSKFEEAEQTYQQVLDMKNLQPNSIPVALCNFGMGILNFKKGNPDKAQPFAEKAMEISKTTANVTLQKDIATLLYDIYVAKKEHEKALAIYRFHEKISDSSQIQSSRNELAQQILKYDFEKKELQQKIVQDKKVSDLKLEAQRKSALQNSKNKLARQQLVYDFEKKQLNEKLIQGKKLTTLRLEAEKKTAEKNNLLLGLSALLVLFASGGYFYYRHNRQKQAITVLEKNQIKQKLLITQMNPHFIFNSVQNITSLINNKQNNEAVDYLGKFSKLTRQILENSNENYISLEEEVEMIENYLSIQQLLYEDKFTYTVIVEENIDVESMFLPPMLAQPFIENAIKHGLSNTLENGKIAVHFYLDDNKLFFEVTDNGKGFDTEKKVSNHKSLAMTITKERLVNYTKNKNFVVQTDNLLNPEGTIRGAKVVFEVPYIYEN</sequence>
<dbReference type="Proteomes" id="UP000535020">
    <property type="component" value="Unassembled WGS sequence"/>
</dbReference>
<dbReference type="EMBL" id="JACBJI010000004">
    <property type="protein sequence ID" value="NYA71475.1"/>
    <property type="molecule type" value="Genomic_DNA"/>
</dbReference>
<dbReference type="InterPro" id="IPR050640">
    <property type="entry name" value="Bact_2-comp_sensor_kinase"/>
</dbReference>
<dbReference type="PROSITE" id="PS50005">
    <property type="entry name" value="TPR"/>
    <property type="match status" value="1"/>
</dbReference>
<protein>
    <submittedName>
        <fullName evidence="4">Tetratricopeptide repeat protein</fullName>
    </submittedName>
</protein>
<dbReference type="SUPFAM" id="SSF55874">
    <property type="entry name" value="ATPase domain of HSP90 chaperone/DNA topoisomerase II/histidine kinase"/>
    <property type="match status" value="1"/>
</dbReference>
<feature type="domain" description="Signal transduction histidine kinase internal region" evidence="3">
    <location>
        <begin position="459"/>
        <end position="537"/>
    </location>
</feature>